<dbReference type="AlphaFoldDB" id="A0AAV5V547"/>
<accession>A0AAV5V547</accession>
<dbReference type="EMBL" id="BTSY01000002">
    <property type="protein sequence ID" value="GMT14516.1"/>
    <property type="molecule type" value="Genomic_DNA"/>
</dbReference>
<gene>
    <name evidence="3" type="ORF">PFISCL1PPCAC_5813</name>
</gene>
<evidence type="ECO:0000313" key="4">
    <source>
        <dbReference type="Proteomes" id="UP001432322"/>
    </source>
</evidence>
<sequence>NMRIALLLSLLVVLSRTEDATEKPTERETRQIEEIIVTEDENSLNDDRLDAQDEPLRSTLHNGPLSQTVTEFLFQLGGRPILSQAFDLGRASANEPYRIVRRERLRLPQYVHDVIGGVTPQPYPSFPP</sequence>
<feature type="chain" id="PRO_5043461934" evidence="2">
    <location>
        <begin position="21"/>
        <end position="128"/>
    </location>
</feature>
<feature type="region of interest" description="Disordered" evidence="1">
    <location>
        <begin position="19"/>
        <end position="49"/>
    </location>
</feature>
<name>A0AAV5V547_9BILA</name>
<feature type="non-terminal residue" evidence="3">
    <location>
        <position position="128"/>
    </location>
</feature>
<evidence type="ECO:0000256" key="2">
    <source>
        <dbReference type="SAM" id="SignalP"/>
    </source>
</evidence>
<feature type="signal peptide" evidence="2">
    <location>
        <begin position="1"/>
        <end position="20"/>
    </location>
</feature>
<dbReference type="Proteomes" id="UP001432322">
    <property type="component" value="Unassembled WGS sequence"/>
</dbReference>
<protein>
    <submittedName>
        <fullName evidence="3">Uncharacterized protein</fullName>
    </submittedName>
</protein>
<proteinExistence type="predicted"/>
<reference evidence="3" key="1">
    <citation type="submission" date="2023-10" db="EMBL/GenBank/DDBJ databases">
        <title>Genome assembly of Pristionchus species.</title>
        <authorList>
            <person name="Yoshida K."/>
            <person name="Sommer R.J."/>
        </authorList>
    </citation>
    <scope>NUCLEOTIDE SEQUENCE</scope>
    <source>
        <strain evidence="3">RS5133</strain>
    </source>
</reference>
<keyword evidence="2" id="KW-0732">Signal</keyword>
<evidence type="ECO:0000313" key="3">
    <source>
        <dbReference type="EMBL" id="GMT14516.1"/>
    </source>
</evidence>
<comment type="caution">
    <text evidence="3">The sequence shown here is derived from an EMBL/GenBank/DDBJ whole genome shotgun (WGS) entry which is preliminary data.</text>
</comment>
<keyword evidence="4" id="KW-1185">Reference proteome</keyword>
<organism evidence="3 4">
    <name type="scientific">Pristionchus fissidentatus</name>
    <dbReference type="NCBI Taxonomy" id="1538716"/>
    <lineage>
        <taxon>Eukaryota</taxon>
        <taxon>Metazoa</taxon>
        <taxon>Ecdysozoa</taxon>
        <taxon>Nematoda</taxon>
        <taxon>Chromadorea</taxon>
        <taxon>Rhabditida</taxon>
        <taxon>Rhabditina</taxon>
        <taxon>Diplogasteromorpha</taxon>
        <taxon>Diplogasteroidea</taxon>
        <taxon>Neodiplogasteridae</taxon>
        <taxon>Pristionchus</taxon>
    </lineage>
</organism>
<feature type="non-terminal residue" evidence="3">
    <location>
        <position position="1"/>
    </location>
</feature>
<feature type="compositionally biased region" description="Basic and acidic residues" evidence="1">
    <location>
        <begin position="19"/>
        <end position="33"/>
    </location>
</feature>
<evidence type="ECO:0000256" key="1">
    <source>
        <dbReference type="SAM" id="MobiDB-lite"/>
    </source>
</evidence>